<feature type="domain" description="CxC5 like cysteine cluster associated with KDZ" evidence="1">
    <location>
        <begin position="111"/>
        <end position="223"/>
    </location>
</feature>
<evidence type="ECO:0000313" key="4">
    <source>
        <dbReference type="Proteomes" id="UP000623467"/>
    </source>
</evidence>
<dbReference type="EMBL" id="JACAZH010000006">
    <property type="protein sequence ID" value="KAF7366953.1"/>
    <property type="molecule type" value="Genomic_DNA"/>
</dbReference>
<keyword evidence="4" id="KW-1185">Reference proteome</keyword>
<proteinExistence type="predicted"/>
<evidence type="ECO:0008006" key="5">
    <source>
        <dbReference type="Google" id="ProtNLM"/>
    </source>
</evidence>
<organism evidence="3 4">
    <name type="scientific">Mycena sanguinolenta</name>
    <dbReference type="NCBI Taxonomy" id="230812"/>
    <lineage>
        <taxon>Eukaryota</taxon>
        <taxon>Fungi</taxon>
        <taxon>Dikarya</taxon>
        <taxon>Basidiomycota</taxon>
        <taxon>Agaricomycotina</taxon>
        <taxon>Agaricomycetes</taxon>
        <taxon>Agaricomycetidae</taxon>
        <taxon>Agaricales</taxon>
        <taxon>Marasmiineae</taxon>
        <taxon>Mycenaceae</taxon>
        <taxon>Mycena</taxon>
    </lineage>
</organism>
<comment type="caution">
    <text evidence="3">The sequence shown here is derived from an EMBL/GenBank/DDBJ whole genome shotgun (WGS) entry which is preliminary data.</text>
</comment>
<feature type="domain" description="CxC6 like cysteine cluster associated with KDZ" evidence="2">
    <location>
        <begin position="324"/>
        <end position="388"/>
    </location>
</feature>
<evidence type="ECO:0000259" key="1">
    <source>
        <dbReference type="Pfam" id="PF18718"/>
    </source>
</evidence>
<accession>A0A8H6YV51</accession>
<dbReference type="Pfam" id="PF18718">
    <property type="entry name" value="CxC5"/>
    <property type="match status" value="1"/>
</dbReference>
<gene>
    <name evidence="3" type="ORF">MSAN_00954000</name>
</gene>
<dbReference type="Proteomes" id="UP000623467">
    <property type="component" value="Unassembled WGS sequence"/>
</dbReference>
<evidence type="ECO:0000313" key="3">
    <source>
        <dbReference type="EMBL" id="KAF7366953.1"/>
    </source>
</evidence>
<evidence type="ECO:0000259" key="2">
    <source>
        <dbReference type="Pfam" id="PF18721"/>
    </source>
</evidence>
<protein>
    <recommendedName>
        <fullName evidence="5">CxC5 like cysteine cluster associated with KDZ domain-containing protein</fullName>
    </recommendedName>
</protein>
<dbReference type="Pfam" id="PF18721">
    <property type="entry name" value="CxC6"/>
    <property type="match status" value="1"/>
</dbReference>
<sequence length="660" mass="74302">MPVFAALQTHPVLSTLSLPQVLQFLRLSSYLKEDILLCQPVNISVDCAPDILPPSVASFLSDATSIPLSHIDTCWSALKDDVWLYPTPAEVHQEDEQAFVDHGWARGLCSLVLYPPNTCCTNPSCVSKIPLKKAEPRQVVVYTLAQGVRPAWEVHLSCQACNTNYHHTFSVQANMRTYYGGDTTYIKVGDHQYVECKLATMWITMMLLVWVSATNCARTYDMALSDKQNSNISAGGWQFGTLLTTDHVWDSFIILTLLDLHKRNNTCLQVPHTGDQKDRFTAAMAERNLCVIQYGQDEAGHFCKKCMRTWEDADGTMRKCQVIVSDGINMGIPCCGSFRCTDPLTNNRHRFCTEHFWLHGVCAVDGCNNLVVPGTKTCTLPAHSEMERLHNERGKAAFTLKDRLQKHRTTHPTNNATVPEASADAEEDIEDDIETFEVDETGQVRMHTEKHPGSIGVVDSPDECEAKKAEGGNRKFKIKLGRQRTHNEQTLIRPCGVIHARATMYGAEAVSNVLLFVQAAFSVPAAHKPEHLVYDTNCDAKQQVDAHPEEWAWFADMGMCVDVWHFLHKHAITHQFCQEHCNPADYPELLGPDGKWFFNTSVAEQTNVWLGGYHSMCREMLPVKYNFFLDEMIRLRNESVVAKLAQDGHEPRRAPPRTDV</sequence>
<reference evidence="3" key="1">
    <citation type="submission" date="2020-05" db="EMBL/GenBank/DDBJ databases">
        <title>Mycena genomes resolve the evolution of fungal bioluminescence.</title>
        <authorList>
            <person name="Tsai I.J."/>
        </authorList>
    </citation>
    <scope>NUCLEOTIDE SEQUENCE</scope>
    <source>
        <strain evidence="3">160909Yilan</strain>
    </source>
</reference>
<dbReference type="OrthoDB" id="2639189at2759"/>
<dbReference type="InterPro" id="IPR040898">
    <property type="entry name" value="CxC6"/>
</dbReference>
<name>A0A8H6YV51_9AGAR</name>
<dbReference type="InterPro" id="IPR041539">
    <property type="entry name" value="CxC5"/>
</dbReference>
<dbReference type="AlphaFoldDB" id="A0A8H6YV51"/>